<sequence length="61" mass="6898">MEGIKSGRSVGIDIIKSMAAIFVLCVHFSLNTKYYQTPIINTNMFIQSCLRWLFFAGVPLL</sequence>
<name>A0A645BVP6_9ZZZZ</name>
<organism evidence="2">
    <name type="scientific">bioreactor metagenome</name>
    <dbReference type="NCBI Taxonomy" id="1076179"/>
    <lineage>
        <taxon>unclassified sequences</taxon>
        <taxon>metagenomes</taxon>
        <taxon>ecological metagenomes</taxon>
    </lineage>
</organism>
<evidence type="ECO:0000313" key="2">
    <source>
        <dbReference type="EMBL" id="MPM69325.1"/>
    </source>
</evidence>
<reference evidence="2" key="1">
    <citation type="submission" date="2019-08" db="EMBL/GenBank/DDBJ databases">
        <authorList>
            <person name="Kucharzyk K."/>
            <person name="Murdoch R.W."/>
            <person name="Higgins S."/>
            <person name="Loffler F."/>
        </authorList>
    </citation>
    <scope>NUCLEOTIDE SEQUENCE</scope>
</reference>
<gene>
    <name evidence="2" type="ORF">SDC9_116270</name>
</gene>
<accession>A0A645BVP6</accession>
<keyword evidence="1" id="KW-0472">Membrane</keyword>
<comment type="caution">
    <text evidence="2">The sequence shown here is derived from an EMBL/GenBank/DDBJ whole genome shotgun (WGS) entry which is preliminary data.</text>
</comment>
<feature type="transmembrane region" description="Helical" evidence="1">
    <location>
        <begin position="12"/>
        <end position="30"/>
    </location>
</feature>
<keyword evidence="1" id="KW-1133">Transmembrane helix</keyword>
<evidence type="ECO:0008006" key="3">
    <source>
        <dbReference type="Google" id="ProtNLM"/>
    </source>
</evidence>
<evidence type="ECO:0000256" key="1">
    <source>
        <dbReference type="SAM" id="Phobius"/>
    </source>
</evidence>
<proteinExistence type="predicted"/>
<keyword evidence="1" id="KW-0812">Transmembrane</keyword>
<dbReference type="AlphaFoldDB" id="A0A645BVP6"/>
<dbReference type="EMBL" id="VSSQ01022795">
    <property type="protein sequence ID" value="MPM69325.1"/>
    <property type="molecule type" value="Genomic_DNA"/>
</dbReference>
<protein>
    <recommendedName>
        <fullName evidence="3">Acyltransferase 3 domain-containing protein</fullName>
    </recommendedName>
</protein>